<protein>
    <submittedName>
        <fullName evidence="1">Uncharacterized protein</fullName>
    </submittedName>
</protein>
<organism evidence="1 2">
    <name type="scientific">Qipengyuania nanhaisediminis</name>
    <dbReference type="NCBI Taxonomy" id="604088"/>
    <lineage>
        <taxon>Bacteria</taxon>
        <taxon>Pseudomonadati</taxon>
        <taxon>Pseudomonadota</taxon>
        <taxon>Alphaproteobacteria</taxon>
        <taxon>Sphingomonadales</taxon>
        <taxon>Erythrobacteraceae</taxon>
        <taxon>Qipengyuania</taxon>
    </lineage>
</organism>
<dbReference type="EMBL" id="FOWZ01000001">
    <property type="protein sequence ID" value="SFO86589.1"/>
    <property type="molecule type" value="Genomic_DNA"/>
</dbReference>
<gene>
    <name evidence="1" type="ORF">SAMN04488060_0401</name>
</gene>
<dbReference type="AlphaFoldDB" id="A0A1I5KNC6"/>
<sequence length="258" mass="27208">MERTFGLMGTQRNSKGKDRLAPVVLAAAVCALAIPGAGLAVVSSAPEAAPETMEFLPFTPAGVDPELAARVAAVIGEDALRFTPATKPRLSSQRTVNFAVRVDKDIAASISGRAPGDKIASANPIESVLPVTPTRYNLGVARGYQSFAQPTRSAAAVPTGIRDIAMPDLSSYRDGERDEPSRFQSRIEIGQKGRAGSSPLTIEGAGSQQVDLGGSYSLSRNLDVTAGVRLKQERDRLAPLTNGVEDDQAVYVGTQIRF</sequence>
<evidence type="ECO:0000313" key="1">
    <source>
        <dbReference type="EMBL" id="SFO86589.1"/>
    </source>
</evidence>
<keyword evidence="2" id="KW-1185">Reference proteome</keyword>
<reference evidence="2" key="1">
    <citation type="submission" date="2016-10" db="EMBL/GenBank/DDBJ databases">
        <authorList>
            <person name="Varghese N."/>
            <person name="Submissions S."/>
        </authorList>
    </citation>
    <scope>NUCLEOTIDE SEQUENCE [LARGE SCALE GENOMIC DNA]</scope>
    <source>
        <strain evidence="2">CGMCC 1.7715</strain>
    </source>
</reference>
<name>A0A1I5KNC6_9SPHN</name>
<dbReference type="Proteomes" id="UP000199331">
    <property type="component" value="Unassembled WGS sequence"/>
</dbReference>
<accession>A0A1I5KNC6</accession>
<proteinExistence type="predicted"/>
<dbReference type="STRING" id="604088.SAMN04488060_0401"/>
<evidence type="ECO:0000313" key="2">
    <source>
        <dbReference type="Proteomes" id="UP000199331"/>
    </source>
</evidence>